<keyword evidence="1" id="KW-0472">Membrane</keyword>
<keyword evidence="1" id="KW-1133">Transmembrane helix</keyword>
<accession>A0A4R3L174</accession>
<dbReference type="EMBL" id="SMAE01000002">
    <property type="protein sequence ID" value="TCS91337.1"/>
    <property type="molecule type" value="Genomic_DNA"/>
</dbReference>
<feature type="transmembrane region" description="Helical" evidence="1">
    <location>
        <begin position="6"/>
        <end position="24"/>
    </location>
</feature>
<reference evidence="2 3" key="1">
    <citation type="submission" date="2019-03" db="EMBL/GenBank/DDBJ databases">
        <title>Genomic Encyclopedia of Type Strains, Phase IV (KMG-IV): sequencing the most valuable type-strain genomes for metagenomic binning, comparative biology and taxonomic classification.</title>
        <authorList>
            <person name="Goeker M."/>
        </authorList>
    </citation>
    <scope>NUCLEOTIDE SEQUENCE [LARGE SCALE GENOMIC DNA]</scope>
    <source>
        <strain evidence="2 3">DSM 26752</strain>
    </source>
</reference>
<evidence type="ECO:0000256" key="1">
    <source>
        <dbReference type="SAM" id="Phobius"/>
    </source>
</evidence>
<dbReference type="OrthoDB" id="1957909at2"/>
<dbReference type="RefSeq" id="WP_132026114.1">
    <property type="nucleotide sequence ID" value="NZ_CP068564.1"/>
</dbReference>
<dbReference type="PIRSF" id="PIRSF021435">
    <property type="entry name" value="SpoIIIAB"/>
    <property type="match status" value="1"/>
</dbReference>
<dbReference type="NCBIfam" id="TIGR02833">
    <property type="entry name" value="spore_III_AB"/>
    <property type="match status" value="1"/>
</dbReference>
<evidence type="ECO:0000313" key="2">
    <source>
        <dbReference type="EMBL" id="TCS91337.1"/>
    </source>
</evidence>
<dbReference type="Pfam" id="PF09548">
    <property type="entry name" value="Spore_III_AB"/>
    <property type="match status" value="1"/>
</dbReference>
<protein>
    <submittedName>
        <fullName evidence="2">Stage III sporulation protein AB</fullName>
    </submittedName>
</protein>
<keyword evidence="1" id="KW-0812">Transmembrane</keyword>
<organism evidence="2 3">
    <name type="scientific">Keratinibaculum paraultunense</name>
    <dbReference type="NCBI Taxonomy" id="1278232"/>
    <lineage>
        <taxon>Bacteria</taxon>
        <taxon>Bacillati</taxon>
        <taxon>Bacillota</taxon>
        <taxon>Tissierellia</taxon>
        <taxon>Tissierellales</taxon>
        <taxon>Tepidimicrobiaceae</taxon>
        <taxon>Keratinibaculum</taxon>
    </lineage>
</organism>
<keyword evidence="3" id="KW-1185">Reference proteome</keyword>
<dbReference type="Proteomes" id="UP000294567">
    <property type="component" value="Unassembled WGS sequence"/>
</dbReference>
<proteinExistence type="predicted"/>
<comment type="caution">
    <text evidence="2">The sequence shown here is derived from an EMBL/GenBank/DDBJ whole genome shotgun (WGS) entry which is preliminary data.</text>
</comment>
<dbReference type="InterPro" id="IPR014198">
    <property type="entry name" value="Spore_III_AB"/>
</dbReference>
<evidence type="ECO:0000313" key="3">
    <source>
        <dbReference type="Proteomes" id="UP000294567"/>
    </source>
</evidence>
<gene>
    <name evidence="2" type="ORF">EDD65_102272</name>
</gene>
<sequence length="174" mass="20222">MFIVKFLGGLLILFSTSLIGFTYGNRYSNRLNNLIYMEQCIKILETEIVYGAVPLPDALLNVYKKGNKNVSFIFKEIREHMLKNKVEDIYYSFYSIKHILKNNLSFKQQDIEIILSLGRVLGTSNREDQEKNFKLILNQIIILEKEAKLDRDKNEKMFKNLGILIGLAIVIILI</sequence>
<dbReference type="AlphaFoldDB" id="A0A4R3L174"/>
<name>A0A4R3L174_9FIRM</name>